<gene>
    <name evidence="2" type="ORF">CK203_043971</name>
</gene>
<dbReference type="AlphaFoldDB" id="A0A438HTM1"/>
<protein>
    <submittedName>
        <fullName evidence="2">Uncharacterized protein</fullName>
    </submittedName>
</protein>
<evidence type="ECO:0000256" key="1">
    <source>
        <dbReference type="SAM" id="MobiDB-lite"/>
    </source>
</evidence>
<comment type="caution">
    <text evidence="2">The sequence shown here is derived from an EMBL/GenBank/DDBJ whole genome shotgun (WGS) entry which is preliminary data.</text>
</comment>
<accession>A0A438HTM1</accession>
<proteinExistence type="predicted"/>
<dbReference type="Proteomes" id="UP000288805">
    <property type="component" value="Unassembled WGS sequence"/>
</dbReference>
<name>A0A438HTM1_VITVI</name>
<reference evidence="2 3" key="1">
    <citation type="journal article" date="2018" name="PLoS Genet.">
        <title>Population sequencing reveals clonal diversity and ancestral inbreeding in the grapevine cultivar Chardonnay.</title>
        <authorList>
            <person name="Roach M.J."/>
            <person name="Johnson D.L."/>
            <person name="Bohlmann J."/>
            <person name="van Vuuren H.J."/>
            <person name="Jones S.J."/>
            <person name="Pretorius I.S."/>
            <person name="Schmidt S.A."/>
            <person name="Borneman A.R."/>
        </authorList>
    </citation>
    <scope>NUCLEOTIDE SEQUENCE [LARGE SCALE GENOMIC DNA]</scope>
    <source>
        <strain evidence="3">cv. Chardonnay</strain>
        <tissue evidence="2">Leaf</tissue>
    </source>
</reference>
<evidence type="ECO:0000313" key="2">
    <source>
        <dbReference type="EMBL" id="RVW87814.1"/>
    </source>
</evidence>
<organism evidence="2 3">
    <name type="scientific">Vitis vinifera</name>
    <name type="common">Grape</name>
    <dbReference type="NCBI Taxonomy" id="29760"/>
    <lineage>
        <taxon>Eukaryota</taxon>
        <taxon>Viridiplantae</taxon>
        <taxon>Streptophyta</taxon>
        <taxon>Embryophyta</taxon>
        <taxon>Tracheophyta</taxon>
        <taxon>Spermatophyta</taxon>
        <taxon>Magnoliopsida</taxon>
        <taxon>eudicotyledons</taxon>
        <taxon>Gunneridae</taxon>
        <taxon>Pentapetalae</taxon>
        <taxon>rosids</taxon>
        <taxon>Vitales</taxon>
        <taxon>Vitaceae</taxon>
        <taxon>Viteae</taxon>
        <taxon>Vitis</taxon>
    </lineage>
</organism>
<feature type="region of interest" description="Disordered" evidence="1">
    <location>
        <begin position="1"/>
        <end position="22"/>
    </location>
</feature>
<evidence type="ECO:0000313" key="3">
    <source>
        <dbReference type="Proteomes" id="UP000288805"/>
    </source>
</evidence>
<sequence>MEEAKTMKTPMSSSIKLDKDEKGKSIDSTMYRGMIGERRLLLRHRASALQSYLNLFRQRLTKRRGGSIISTIRGVEIQLDLESICHIFNIALVGLRVYKSKAWPIVPGFEPREAIQRKWP</sequence>
<dbReference type="EMBL" id="QGNW01000180">
    <property type="protein sequence ID" value="RVW87814.1"/>
    <property type="molecule type" value="Genomic_DNA"/>
</dbReference>